<feature type="compositionally biased region" description="Gly residues" evidence="1">
    <location>
        <begin position="14"/>
        <end position="34"/>
    </location>
</feature>
<gene>
    <name evidence="2" type="ORF">CVT25_005200</name>
</gene>
<dbReference type="EMBL" id="NHYD01001150">
    <property type="protein sequence ID" value="PPQ92045.1"/>
    <property type="molecule type" value="Genomic_DNA"/>
</dbReference>
<comment type="caution">
    <text evidence="2">The sequence shown here is derived from an EMBL/GenBank/DDBJ whole genome shotgun (WGS) entry which is preliminary data.</text>
</comment>
<organism evidence="2 3">
    <name type="scientific">Psilocybe cyanescens</name>
    <dbReference type="NCBI Taxonomy" id="93625"/>
    <lineage>
        <taxon>Eukaryota</taxon>
        <taxon>Fungi</taxon>
        <taxon>Dikarya</taxon>
        <taxon>Basidiomycota</taxon>
        <taxon>Agaricomycotina</taxon>
        <taxon>Agaricomycetes</taxon>
        <taxon>Agaricomycetidae</taxon>
        <taxon>Agaricales</taxon>
        <taxon>Agaricineae</taxon>
        <taxon>Strophariaceae</taxon>
        <taxon>Psilocybe</taxon>
    </lineage>
</organism>
<keyword evidence="3" id="KW-1185">Reference proteome</keyword>
<feature type="region of interest" description="Disordered" evidence="1">
    <location>
        <begin position="1"/>
        <end position="59"/>
    </location>
</feature>
<proteinExistence type="predicted"/>
<dbReference type="Proteomes" id="UP000283269">
    <property type="component" value="Unassembled WGS sequence"/>
</dbReference>
<reference evidence="2 3" key="1">
    <citation type="journal article" date="2018" name="Evol. Lett.">
        <title>Horizontal gene cluster transfer increased hallucinogenic mushroom diversity.</title>
        <authorList>
            <person name="Reynolds H.T."/>
            <person name="Vijayakumar V."/>
            <person name="Gluck-Thaler E."/>
            <person name="Korotkin H.B."/>
            <person name="Matheny P.B."/>
            <person name="Slot J.C."/>
        </authorList>
    </citation>
    <scope>NUCLEOTIDE SEQUENCE [LARGE SCALE GENOMIC DNA]</scope>
    <source>
        <strain evidence="2 3">2631</strain>
    </source>
</reference>
<evidence type="ECO:0000313" key="3">
    <source>
        <dbReference type="Proteomes" id="UP000283269"/>
    </source>
</evidence>
<dbReference type="InParanoid" id="A0A409XMK9"/>
<evidence type="ECO:0000313" key="2">
    <source>
        <dbReference type="EMBL" id="PPQ92045.1"/>
    </source>
</evidence>
<dbReference type="AlphaFoldDB" id="A0A409XMK9"/>
<protein>
    <submittedName>
        <fullName evidence="2">Uncharacterized protein</fullName>
    </submittedName>
</protein>
<evidence type="ECO:0000256" key="1">
    <source>
        <dbReference type="SAM" id="MobiDB-lite"/>
    </source>
</evidence>
<accession>A0A409XMK9</accession>
<sequence>MNGVSDMEVAAGAGNNGDDGGGGSNGEGEQGGPMVGPPEPATIRGVSDMAATEGARELA</sequence>
<name>A0A409XMK9_PSICY</name>